<evidence type="ECO:0008006" key="7">
    <source>
        <dbReference type="Google" id="ProtNLM"/>
    </source>
</evidence>
<evidence type="ECO:0000256" key="4">
    <source>
        <dbReference type="SAM" id="SignalP"/>
    </source>
</evidence>
<dbReference type="PROSITE" id="PS50005">
    <property type="entry name" value="TPR"/>
    <property type="match status" value="1"/>
</dbReference>
<dbReference type="InterPro" id="IPR011990">
    <property type="entry name" value="TPR-like_helical_dom_sf"/>
</dbReference>
<dbReference type="SMART" id="SM00028">
    <property type="entry name" value="TPR"/>
    <property type="match status" value="2"/>
</dbReference>
<dbReference type="AlphaFoldDB" id="A0A7J0BFJ0"/>
<dbReference type="PANTHER" id="PTHR44858">
    <property type="entry name" value="TETRATRICOPEPTIDE REPEAT PROTEIN 6"/>
    <property type="match status" value="1"/>
</dbReference>
<dbReference type="PANTHER" id="PTHR44858:SF1">
    <property type="entry name" value="UDP-N-ACETYLGLUCOSAMINE--PEPTIDE N-ACETYLGLUCOSAMINYLTRANSFERASE SPINDLY-RELATED"/>
    <property type="match status" value="1"/>
</dbReference>
<reference evidence="5 6" key="1">
    <citation type="submission" date="2020-05" db="EMBL/GenBank/DDBJ databases">
        <title>Draft genome sequence of Desulfovibrio sp. strain HN2T.</title>
        <authorList>
            <person name="Ueno A."/>
            <person name="Tamazawa S."/>
            <person name="Tamamura S."/>
            <person name="Murakami T."/>
            <person name="Kiyama T."/>
            <person name="Inomata H."/>
            <person name="Amano Y."/>
            <person name="Miyakawa K."/>
            <person name="Tamaki H."/>
            <person name="Naganuma T."/>
            <person name="Kaneko K."/>
        </authorList>
    </citation>
    <scope>NUCLEOTIDE SEQUENCE [LARGE SCALE GENOMIC DNA]</scope>
    <source>
        <strain evidence="5 6">HN2</strain>
    </source>
</reference>
<evidence type="ECO:0000256" key="2">
    <source>
        <dbReference type="ARBA" id="ARBA00022803"/>
    </source>
</evidence>
<name>A0A7J0BFJ0_9BACT</name>
<dbReference type="RefSeq" id="WP_174403648.1">
    <property type="nucleotide sequence ID" value="NZ_BLVO01000004.1"/>
</dbReference>
<proteinExistence type="predicted"/>
<organism evidence="5 6">
    <name type="scientific">Desulfovibrio subterraneus</name>
    <dbReference type="NCBI Taxonomy" id="2718620"/>
    <lineage>
        <taxon>Bacteria</taxon>
        <taxon>Pseudomonadati</taxon>
        <taxon>Thermodesulfobacteriota</taxon>
        <taxon>Desulfovibrionia</taxon>
        <taxon>Desulfovibrionales</taxon>
        <taxon>Desulfovibrionaceae</taxon>
        <taxon>Desulfovibrio</taxon>
    </lineage>
</organism>
<accession>A0A7J0BFJ0</accession>
<keyword evidence="2 3" id="KW-0802">TPR repeat</keyword>
<evidence type="ECO:0000256" key="1">
    <source>
        <dbReference type="ARBA" id="ARBA00022737"/>
    </source>
</evidence>
<evidence type="ECO:0000313" key="5">
    <source>
        <dbReference type="EMBL" id="GFM31962.1"/>
    </source>
</evidence>
<dbReference type="EMBL" id="BLVO01000004">
    <property type="protein sequence ID" value="GFM31962.1"/>
    <property type="molecule type" value="Genomic_DNA"/>
</dbReference>
<keyword evidence="4" id="KW-0732">Signal</keyword>
<sequence>MRRTLVILWCLWGLFPGAPCKAQSPPAPSFNHSVAVAFGGELGLSAALRVSEAMARIGVMQKASLWLERDKNVQLAKLAYGQTDAEVLRDAQPLAWMIYRPVITEQEKIGRAPDLGVRSTATIVHPARFPDLLKNALLQPKQMLLHRKLLDYEQRILRRFVQLSAAMQGGGAPADALTRQYEPQFAVVANELHAITLLRDQLPDLQNGVWQHPDAVSGAMRQALELAPDNPLLWYAKGTADYQLQRSQDALDALDRCIDMAPGFAQALHDRGTAYLRLHLTTLAIADYDAAIRLQPRNADFFRSRGSAYLVDEDFVPMCRDFYTACSLGACENYHWATSRGHCKADAPPAAQ</sequence>
<dbReference type="InterPro" id="IPR019734">
    <property type="entry name" value="TPR_rpt"/>
</dbReference>
<dbReference type="SUPFAM" id="SSF48452">
    <property type="entry name" value="TPR-like"/>
    <property type="match status" value="1"/>
</dbReference>
<dbReference type="Proteomes" id="UP000503840">
    <property type="component" value="Unassembled WGS sequence"/>
</dbReference>
<evidence type="ECO:0000256" key="3">
    <source>
        <dbReference type="PROSITE-ProRule" id="PRU00339"/>
    </source>
</evidence>
<evidence type="ECO:0000313" key="6">
    <source>
        <dbReference type="Proteomes" id="UP000503840"/>
    </source>
</evidence>
<gene>
    <name evidence="5" type="ORF">DSM101010T_03270</name>
</gene>
<keyword evidence="1" id="KW-0677">Repeat</keyword>
<protein>
    <recommendedName>
        <fullName evidence="7">Tetratricopeptide repeat protein</fullName>
    </recommendedName>
</protein>
<feature type="chain" id="PRO_5029620968" description="Tetratricopeptide repeat protein" evidence="4">
    <location>
        <begin position="23"/>
        <end position="352"/>
    </location>
</feature>
<comment type="caution">
    <text evidence="5">The sequence shown here is derived from an EMBL/GenBank/DDBJ whole genome shotgun (WGS) entry which is preliminary data.</text>
</comment>
<feature type="repeat" description="TPR" evidence="3">
    <location>
        <begin position="265"/>
        <end position="298"/>
    </location>
</feature>
<keyword evidence="6" id="KW-1185">Reference proteome</keyword>
<dbReference type="InterPro" id="IPR050498">
    <property type="entry name" value="Ycf3"/>
</dbReference>
<dbReference type="Pfam" id="PF13432">
    <property type="entry name" value="TPR_16"/>
    <property type="match status" value="2"/>
</dbReference>
<feature type="signal peptide" evidence="4">
    <location>
        <begin position="1"/>
        <end position="22"/>
    </location>
</feature>
<dbReference type="Gene3D" id="1.25.40.10">
    <property type="entry name" value="Tetratricopeptide repeat domain"/>
    <property type="match status" value="2"/>
</dbReference>